<feature type="region of interest" description="Disordered" evidence="1">
    <location>
        <begin position="1"/>
        <end position="26"/>
    </location>
</feature>
<evidence type="ECO:0000259" key="2">
    <source>
        <dbReference type="Pfam" id="PF07552"/>
    </source>
</evidence>
<evidence type="ECO:0000313" key="4">
    <source>
        <dbReference type="Proteomes" id="UP000000935"/>
    </source>
</evidence>
<dbReference type="GO" id="GO:0030435">
    <property type="term" value="P:sporulation resulting in formation of a cellular spore"/>
    <property type="evidence" value="ECO:0007669"/>
    <property type="project" value="InterPro"/>
</dbReference>
<keyword evidence="4" id="KW-1185">Reference proteome</keyword>
<keyword evidence="3" id="KW-0614">Plasmid</keyword>
<dbReference type="RefSeq" id="WP_013060435.1">
    <property type="nucleotide sequence ID" value="NC_014031.1"/>
</dbReference>
<dbReference type="AlphaFoldDB" id="D5E3T7"/>
<dbReference type="GO" id="GO:0031160">
    <property type="term" value="C:spore wall"/>
    <property type="evidence" value="ECO:0007669"/>
    <property type="project" value="InterPro"/>
</dbReference>
<feature type="compositionally biased region" description="Basic and acidic residues" evidence="1">
    <location>
        <begin position="1"/>
        <end position="11"/>
    </location>
</feature>
<keyword evidence="3" id="KW-0946">Virion</keyword>
<proteinExistence type="predicted"/>
<dbReference type="HOGENOM" id="CLU_113609_1_0_9"/>
<protein>
    <submittedName>
        <fullName evidence="3">Spore coat protein X</fullName>
    </submittedName>
</protein>
<reference evidence="3 4" key="1">
    <citation type="journal article" date="2011" name="J. Bacteriol.">
        <title>Genome sequences of the biotechnologically important Bacillus megaterium strains QM B1551 and DSM319.</title>
        <authorList>
            <person name="Eppinger M."/>
            <person name="Bunk B."/>
            <person name="Johns M.A."/>
            <person name="Edirisinghe J.N."/>
            <person name="Kutumbaka K.K."/>
            <person name="Koenig S.S."/>
            <person name="Huot Creasy H."/>
            <person name="Rosovitz M.J."/>
            <person name="Riley D.R."/>
            <person name="Daugherty S."/>
            <person name="Martin M."/>
            <person name="Elbourne L.D."/>
            <person name="Paulsen I."/>
            <person name="Biedendieck R."/>
            <person name="Braun C."/>
            <person name="Grayburn S."/>
            <person name="Dhingra S."/>
            <person name="Lukyanchuk V."/>
            <person name="Ball B."/>
            <person name="Ul-Qamar R."/>
            <person name="Seibel J."/>
            <person name="Bremer E."/>
            <person name="Jahn D."/>
            <person name="Ravel J."/>
            <person name="Vary P.S."/>
        </authorList>
    </citation>
    <scope>NUCLEOTIDE SEQUENCE [LARGE SCALE GENOMIC DNA]</scope>
    <source>
        <strain evidence="4">ATCC 12872 / QMB1551</strain>
        <plasmid evidence="3">pBM600</plasmid>
    </source>
</reference>
<accession>D5E3T7</accession>
<keyword evidence="3" id="KW-0167">Capsid protein</keyword>
<dbReference type="InterPro" id="IPR011428">
    <property type="entry name" value="Spore_coat_X/V"/>
</dbReference>
<geneLocation type="plasmid" evidence="3 4">
    <name>pBM600</name>
</geneLocation>
<gene>
    <name evidence="3" type="ordered locus">BMQ_pBM60029</name>
</gene>
<feature type="domain" description="Spore coat protein X/V" evidence="2">
    <location>
        <begin position="57"/>
        <end position="110"/>
    </location>
</feature>
<evidence type="ECO:0000313" key="3">
    <source>
        <dbReference type="EMBL" id="ADE72462.1"/>
    </source>
</evidence>
<dbReference type="Proteomes" id="UP000000935">
    <property type="component" value="Plasmid pBM600"/>
</dbReference>
<dbReference type="Pfam" id="PF07552">
    <property type="entry name" value="Coat_X"/>
    <property type="match status" value="2"/>
</dbReference>
<sequence length="177" mass="19883">MPTHKRYESREVKKRSKKKYSDHDHKSRFELEEDDHFSHLFESDNHFEDESKEDAVIEQEPDAFSFVDQESTELIWIKDSCDIEVTTTDTQVAVQLQVAIQVALGVVISILSSNVANSEVIAQDLLAHANLEQTNKQKIVIVNSKDVKITTTDADVAVNIQVAVQALIAVFVSVLSS</sequence>
<dbReference type="KEGG" id="bmq:BMQ_pBM60029"/>
<name>D5E3T7_PRIM1</name>
<feature type="domain" description="Spore coat protein X/V" evidence="2">
    <location>
        <begin position="120"/>
        <end position="173"/>
    </location>
</feature>
<organism evidence="3 4">
    <name type="scientific">Priestia megaterium (strain ATCC 12872 / QMB1551)</name>
    <name type="common">Bacillus megaterium</name>
    <dbReference type="NCBI Taxonomy" id="545693"/>
    <lineage>
        <taxon>Bacteria</taxon>
        <taxon>Bacillati</taxon>
        <taxon>Bacillota</taxon>
        <taxon>Bacilli</taxon>
        <taxon>Bacillales</taxon>
        <taxon>Bacillaceae</taxon>
        <taxon>Priestia</taxon>
    </lineage>
</organism>
<evidence type="ECO:0000256" key="1">
    <source>
        <dbReference type="SAM" id="MobiDB-lite"/>
    </source>
</evidence>
<dbReference type="EMBL" id="CP001989">
    <property type="protein sequence ID" value="ADE72462.1"/>
    <property type="molecule type" value="Genomic_DNA"/>
</dbReference>